<dbReference type="RefSeq" id="XP_005769576.1">
    <property type="nucleotide sequence ID" value="XM_005769519.1"/>
</dbReference>
<evidence type="ECO:0000256" key="6">
    <source>
        <dbReference type="ARBA" id="ARBA00022840"/>
    </source>
</evidence>
<dbReference type="GO" id="GO:0005471">
    <property type="term" value="F:ATP:ADP antiporter activity"/>
    <property type="evidence" value="ECO:0007669"/>
    <property type="project" value="InterPro"/>
</dbReference>
<keyword evidence="6 9" id="KW-0067">ATP-binding</keyword>
<dbReference type="EnsemblProtists" id="EOD17147">
    <property type="protein sequence ID" value="EOD17147"/>
    <property type="gene ID" value="EMIHUDRAFT_244401"/>
</dbReference>
<dbReference type="Pfam" id="PF03219">
    <property type="entry name" value="TLC"/>
    <property type="match status" value="1"/>
</dbReference>
<keyword evidence="7 9" id="KW-1133">Transmembrane helix</keyword>
<dbReference type="PANTHER" id="PTHR31187:SF1">
    <property type="entry name" value="ADP,ATP CARRIER PROTEIN 1"/>
    <property type="match status" value="1"/>
</dbReference>
<dbReference type="GO" id="GO:0005524">
    <property type="term" value="F:ATP binding"/>
    <property type="evidence" value="ECO:0007669"/>
    <property type="project" value="UniProtKB-KW"/>
</dbReference>
<evidence type="ECO:0000256" key="8">
    <source>
        <dbReference type="ARBA" id="ARBA00023136"/>
    </source>
</evidence>
<evidence type="ECO:0000313" key="10">
    <source>
        <dbReference type="EnsemblProtists" id="EOD17147"/>
    </source>
</evidence>
<evidence type="ECO:0000256" key="4">
    <source>
        <dbReference type="ARBA" id="ARBA00022692"/>
    </source>
</evidence>
<dbReference type="GeneID" id="17263288"/>
<evidence type="ECO:0000256" key="7">
    <source>
        <dbReference type="ARBA" id="ARBA00022989"/>
    </source>
</evidence>
<accession>A0A0D3J0W2</accession>
<feature type="transmembrane region" description="Helical" evidence="9">
    <location>
        <begin position="182"/>
        <end position="208"/>
    </location>
</feature>
<feature type="transmembrane region" description="Helical" evidence="9">
    <location>
        <begin position="111"/>
        <end position="129"/>
    </location>
</feature>
<dbReference type="Proteomes" id="UP000013827">
    <property type="component" value="Unassembled WGS sequence"/>
</dbReference>
<reference evidence="10" key="2">
    <citation type="submission" date="2024-10" db="UniProtKB">
        <authorList>
            <consortium name="EnsemblProtists"/>
        </authorList>
    </citation>
    <scope>IDENTIFICATION</scope>
</reference>
<comment type="subcellular location">
    <subcellularLocation>
        <location evidence="1 9">Membrane</location>
        <topology evidence="1 9">Multi-pass membrane protein</topology>
    </subcellularLocation>
</comment>
<protein>
    <recommendedName>
        <fullName evidence="9">ADP,ATP carrier protein</fullName>
    </recommendedName>
</protein>
<dbReference type="InterPro" id="IPR004667">
    <property type="entry name" value="ADP_ATP_car_bac_type"/>
</dbReference>
<comment type="similarity">
    <text evidence="2 9">Belongs to the ADP/ATP translocase tlc family.</text>
</comment>
<organism evidence="10 11">
    <name type="scientific">Emiliania huxleyi (strain CCMP1516)</name>
    <dbReference type="NCBI Taxonomy" id="280463"/>
    <lineage>
        <taxon>Eukaryota</taxon>
        <taxon>Haptista</taxon>
        <taxon>Haptophyta</taxon>
        <taxon>Prymnesiophyceae</taxon>
        <taxon>Isochrysidales</taxon>
        <taxon>Noelaerhabdaceae</taxon>
        <taxon>Emiliania</taxon>
    </lineage>
</organism>
<dbReference type="HOGENOM" id="CLU_1211713_0_0_1"/>
<dbReference type="PaxDb" id="2903-EOD17147"/>
<feature type="transmembrane region" description="Helical" evidence="9">
    <location>
        <begin position="59"/>
        <end position="80"/>
    </location>
</feature>
<dbReference type="GO" id="GO:0016020">
    <property type="term" value="C:membrane"/>
    <property type="evidence" value="ECO:0007669"/>
    <property type="project" value="UniProtKB-SubCell"/>
</dbReference>
<keyword evidence="8 9" id="KW-0472">Membrane</keyword>
<keyword evidence="3 9" id="KW-0813">Transport</keyword>
<evidence type="ECO:0000256" key="5">
    <source>
        <dbReference type="ARBA" id="ARBA00022741"/>
    </source>
</evidence>
<name>A0A0D3J0W2_EMIH1</name>
<comment type="caution">
    <text evidence="9">Lacks conserved residue(s) required for the propagation of feature annotation.</text>
</comment>
<evidence type="ECO:0000256" key="1">
    <source>
        <dbReference type="ARBA" id="ARBA00004141"/>
    </source>
</evidence>
<evidence type="ECO:0000256" key="3">
    <source>
        <dbReference type="ARBA" id="ARBA00022448"/>
    </source>
</evidence>
<reference evidence="11" key="1">
    <citation type="journal article" date="2013" name="Nature">
        <title>Pan genome of the phytoplankton Emiliania underpins its global distribution.</title>
        <authorList>
            <person name="Read B.A."/>
            <person name="Kegel J."/>
            <person name="Klute M.J."/>
            <person name="Kuo A."/>
            <person name="Lefebvre S.C."/>
            <person name="Maumus F."/>
            <person name="Mayer C."/>
            <person name="Miller J."/>
            <person name="Monier A."/>
            <person name="Salamov A."/>
            <person name="Young J."/>
            <person name="Aguilar M."/>
            <person name="Claverie J.M."/>
            <person name="Frickenhaus S."/>
            <person name="Gonzalez K."/>
            <person name="Herman E.K."/>
            <person name="Lin Y.C."/>
            <person name="Napier J."/>
            <person name="Ogata H."/>
            <person name="Sarno A.F."/>
            <person name="Shmutz J."/>
            <person name="Schroeder D."/>
            <person name="de Vargas C."/>
            <person name="Verret F."/>
            <person name="von Dassow P."/>
            <person name="Valentin K."/>
            <person name="Van de Peer Y."/>
            <person name="Wheeler G."/>
            <person name="Dacks J.B."/>
            <person name="Delwiche C.F."/>
            <person name="Dyhrman S.T."/>
            <person name="Glockner G."/>
            <person name="John U."/>
            <person name="Richards T."/>
            <person name="Worden A.Z."/>
            <person name="Zhang X."/>
            <person name="Grigoriev I.V."/>
            <person name="Allen A.E."/>
            <person name="Bidle K."/>
            <person name="Borodovsky M."/>
            <person name="Bowler C."/>
            <person name="Brownlee C."/>
            <person name="Cock J.M."/>
            <person name="Elias M."/>
            <person name="Gladyshev V.N."/>
            <person name="Groth M."/>
            <person name="Guda C."/>
            <person name="Hadaegh A."/>
            <person name="Iglesias-Rodriguez M.D."/>
            <person name="Jenkins J."/>
            <person name="Jones B.M."/>
            <person name="Lawson T."/>
            <person name="Leese F."/>
            <person name="Lindquist E."/>
            <person name="Lobanov A."/>
            <person name="Lomsadze A."/>
            <person name="Malik S.B."/>
            <person name="Marsh M.E."/>
            <person name="Mackinder L."/>
            <person name="Mock T."/>
            <person name="Mueller-Roeber B."/>
            <person name="Pagarete A."/>
            <person name="Parker M."/>
            <person name="Probert I."/>
            <person name="Quesneville H."/>
            <person name="Raines C."/>
            <person name="Rensing S.A."/>
            <person name="Riano-Pachon D.M."/>
            <person name="Richier S."/>
            <person name="Rokitta S."/>
            <person name="Shiraiwa Y."/>
            <person name="Soanes D.M."/>
            <person name="van der Giezen M."/>
            <person name="Wahlund T.M."/>
            <person name="Williams B."/>
            <person name="Wilson W."/>
            <person name="Wolfe G."/>
            <person name="Wurch L.L."/>
        </authorList>
    </citation>
    <scope>NUCLEOTIDE SEQUENCE</scope>
</reference>
<feature type="transmembrane region" description="Helical" evidence="9">
    <location>
        <begin position="86"/>
        <end position="102"/>
    </location>
</feature>
<evidence type="ECO:0000313" key="11">
    <source>
        <dbReference type="Proteomes" id="UP000013827"/>
    </source>
</evidence>
<dbReference type="PANTHER" id="PTHR31187">
    <property type="match status" value="1"/>
</dbReference>
<dbReference type="AlphaFoldDB" id="A0A0D3J0W2"/>
<feature type="transmembrane region" description="Helical" evidence="9">
    <location>
        <begin position="30"/>
        <end position="47"/>
    </location>
</feature>
<dbReference type="KEGG" id="ehx:EMIHUDRAFT_244401"/>
<keyword evidence="5 9" id="KW-0547">Nucleotide-binding</keyword>
<keyword evidence="4 9" id="KW-0812">Transmembrane</keyword>
<keyword evidence="11" id="KW-1185">Reference proteome</keyword>
<evidence type="ECO:0000256" key="2">
    <source>
        <dbReference type="ARBA" id="ARBA00007127"/>
    </source>
</evidence>
<evidence type="ECO:0000256" key="9">
    <source>
        <dbReference type="RuleBase" id="RU363121"/>
    </source>
</evidence>
<sequence>MQAAAAGDGKGGPLAKLRAKLPPPAELKKVTPLGAMFFFILFAYTILRDTKAGLSLPLLRLFPAADVLVVTAPGSGAEIIPFLKTYVNLPGAIGFTVFYSWLSNKFSQQQVFTGLVSTFIAFFTLYSLFDPCKEMAYIPLDAEAKTKGKAAVDVIGSELRADRSSTRNPLGKSGGSLLQQAMIFSVGSLAASTPYLAGCLFVIIAVWLRAARSLNTQFTAAMAEEGAEA</sequence>
<proteinExistence type="inferred from homology"/>